<dbReference type="EMBL" id="JADGJH010000426">
    <property type="protein sequence ID" value="KAJ3129362.1"/>
    <property type="molecule type" value="Genomic_DNA"/>
</dbReference>
<gene>
    <name evidence="1" type="ORF">HK100_008677</name>
</gene>
<comment type="caution">
    <text evidence="1">The sequence shown here is derived from an EMBL/GenBank/DDBJ whole genome shotgun (WGS) entry which is preliminary data.</text>
</comment>
<reference evidence="1" key="1">
    <citation type="submission" date="2020-05" db="EMBL/GenBank/DDBJ databases">
        <title>Phylogenomic resolution of chytrid fungi.</title>
        <authorList>
            <person name="Stajich J.E."/>
            <person name="Amses K."/>
            <person name="Simmons R."/>
            <person name="Seto K."/>
            <person name="Myers J."/>
            <person name="Bonds A."/>
            <person name="Quandt C.A."/>
            <person name="Barry K."/>
            <person name="Liu P."/>
            <person name="Grigoriev I."/>
            <person name="Longcore J.E."/>
            <person name="James T.Y."/>
        </authorList>
    </citation>
    <scope>NUCLEOTIDE SEQUENCE</scope>
    <source>
        <strain evidence="1">JEL0513</strain>
    </source>
</reference>
<organism evidence="1 2">
    <name type="scientific">Physocladia obscura</name>
    <dbReference type="NCBI Taxonomy" id="109957"/>
    <lineage>
        <taxon>Eukaryota</taxon>
        <taxon>Fungi</taxon>
        <taxon>Fungi incertae sedis</taxon>
        <taxon>Chytridiomycota</taxon>
        <taxon>Chytridiomycota incertae sedis</taxon>
        <taxon>Chytridiomycetes</taxon>
        <taxon>Chytridiales</taxon>
        <taxon>Chytriomycetaceae</taxon>
        <taxon>Physocladia</taxon>
    </lineage>
</organism>
<name>A0AAD5T6P8_9FUNG</name>
<proteinExistence type="predicted"/>
<keyword evidence="2" id="KW-1185">Reference proteome</keyword>
<evidence type="ECO:0000313" key="1">
    <source>
        <dbReference type="EMBL" id="KAJ3129362.1"/>
    </source>
</evidence>
<sequence>MIWIRATDDCVSRCYRSNPIMIPSFKEWTDIVCGYITLAEFLDSCDPPNWHNRFLTSVKNGGFVDKDTLNKFAFSFKHVSQCIDDMNFTRKARKAGQPLAIAVVAGIGAEEEAKIVKKRSLLETPEQTETGELGKKRINLHAPEYIEAIIPAHNSLPISKPTLLVHRIWYYLVSIRRQNP</sequence>
<protein>
    <submittedName>
        <fullName evidence="1">Uncharacterized protein</fullName>
    </submittedName>
</protein>
<accession>A0AAD5T6P8</accession>
<dbReference type="Proteomes" id="UP001211907">
    <property type="component" value="Unassembled WGS sequence"/>
</dbReference>
<evidence type="ECO:0000313" key="2">
    <source>
        <dbReference type="Proteomes" id="UP001211907"/>
    </source>
</evidence>
<dbReference type="AlphaFoldDB" id="A0AAD5T6P8"/>